<feature type="transmembrane region" description="Helical" evidence="1">
    <location>
        <begin position="92"/>
        <end position="113"/>
    </location>
</feature>
<dbReference type="EMBL" id="JBHSHE010000062">
    <property type="protein sequence ID" value="MFC4717162.1"/>
    <property type="molecule type" value="Genomic_DNA"/>
</dbReference>
<gene>
    <name evidence="2" type="ORF">ACFO7V_13600</name>
</gene>
<dbReference type="Proteomes" id="UP001595884">
    <property type="component" value="Unassembled WGS sequence"/>
</dbReference>
<comment type="caution">
    <text evidence="2">The sequence shown here is derived from an EMBL/GenBank/DDBJ whole genome shotgun (WGS) entry which is preliminary data.</text>
</comment>
<reference evidence="3" key="1">
    <citation type="journal article" date="2019" name="Int. J. Syst. Evol. Microbiol.">
        <title>The Global Catalogue of Microorganisms (GCM) 10K type strain sequencing project: providing services to taxonomists for standard genome sequencing and annotation.</title>
        <authorList>
            <consortium name="The Broad Institute Genomics Platform"/>
            <consortium name="The Broad Institute Genome Sequencing Center for Infectious Disease"/>
            <person name="Wu L."/>
            <person name="Ma J."/>
        </authorList>
    </citation>
    <scope>NUCLEOTIDE SEQUENCE [LARGE SCALE GENOMIC DNA]</scope>
    <source>
        <strain evidence="3">CGMCC 1.12849</strain>
    </source>
</reference>
<keyword evidence="1" id="KW-0812">Transmembrane</keyword>
<keyword evidence="1" id="KW-0472">Membrane</keyword>
<dbReference type="RefSeq" id="WP_188682858.1">
    <property type="nucleotide sequence ID" value="NZ_BAAAVQ010000040.1"/>
</dbReference>
<keyword evidence="3" id="KW-1185">Reference proteome</keyword>
<accession>A0ABV9MMJ5</accession>
<evidence type="ECO:0000313" key="2">
    <source>
        <dbReference type="EMBL" id="MFC4717162.1"/>
    </source>
</evidence>
<feature type="transmembrane region" description="Helical" evidence="1">
    <location>
        <begin position="58"/>
        <end position="80"/>
    </location>
</feature>
<name>A0ABV9MMJ5_9MICC</name>
<sequence length="334" mass="37096">MQHWHNNKKSQSNPNKLIQTSWADQFITEGLASLRGKLSTLKEMEYDNFSTWKRHAPWIIRVAVALVLFIASGILLLIAFSLTNKIENTELAGMAFGSFIIFGFGLFFFITSFGKMRLAWRAFCRSKGRYTKSEKVIFSERAELARAQVAAAQLAGDLFDGTWKPQNPPWDVVMGQSEQTLCAANANYARFYGSDVTYSQSSGFLMGHPTLVAVGVLAMAMGNKARRTQADALAKEQWREQQEVLAVVTNHRVLCRRHDGTWLSFYFSGAISMDIDSTTGTMIVQFPDTQPLMLGGTGGLYAAVAAVWALRGQQGLEGHPGLAYLRSLEQDQNA</sequence>
<dbReference type="GeneID" id="303302482"/>
<keyword evidence="1" id="KW-1133">Transmembrane helix</keyword>
<organism evidence="2 3">
    <name type="scientific">Glutamicibacter bergerei</name>
    <dbReference type="NCBI Taxonomy" id="256702"/>
    <lineage>
        <taxon>Bacteria</taxon>
        <taxon>Bacillati</taxon>
        <taxon>Actinomycetota</taxon>
        <taxon>Actinomycetes</taxon>
        <taxon>Micrococcales</taxon>
        <taxon>Micrococcaceae</taxon>
        <taxon>Glutamicibacter</taxon>
    </lineage>
</organism>
<proteinExistence type="predicted"/>
<evidence type="ECO:0000313" key="3">
    <source>
        <dbReference type="Proteomes" id="UP001595884"/>
    </source>
</evidence>
<evidence type="ECO:0000256" key="1">
    <source>
        <dbReference type="SAM" id="Phobius"/>
    </source>
</evidence>
<protein>
    <submittedName>
        <fullName evidence="2">Uncharacterized protein</fullName>
    </submittedName>
</protein>